<keyword evidence="7" id="KW-0460">Magnesium</keyword>
<dbReference type="KEGG" id="sfc:Spiaf_0067"/>
<organism evidence="9 10">
    <name type="scientific">Spirochaeta africana (strain ATCC 700263 / DSM 8902 / Z-7692)</name>
    <dbReference type="NCBI Taxonomy" id="889378"/>
    <lineage>
        <taxon>Bacteria</taxon>
        <taxon>Pseudomonadati</taxon>
        <taxon>Spirochaetota</taxon>
        <taxon>Spirochaetia</taxon>
        <taxon>Spirochaetales</taxon>
        <taxon>Spirochaetaceae</taxon>
        <taxon>Spirochaeta</taxon>
    </lineage>
</organism>
<evidence type="ECO:0000256" key="5">
    <source>
        <dbReference type="ARBA" id="ARBA00022989"/>
    </source>
</evidence>
<keyword evidence="5 8" id="KW-1133">Transmembrane helix</keyword>
<dbReference type="PANTHER" id="PTHR22926">
    <property type="entry name" value="PHOSPHO-N-ACETYLMURAMOYL-PENTAPEPTIDE-TRANSFERASE"/>
    <property type="match status" value="1"/>
</dbReference>
<evidence type="ECO:0000256" key="2">
    <source>
        <dbReference type="ARBA" id="ARBA00022475"/>
    </source>
</evidence>
<evidence type="ECO:0000256" key="6">
    <source>
        <dbReference type="ARBA" id="ARBA00023136"/>
    </source>
</evidence>
<feature type="transmembrane region" description="Helical" evidence="8">
    <location>
        <begin position="78"/>
        <end position="99"/>
    </location>
</feature>
<feature type="transmembrane region" description="Helical" evidence="8">
    <location>
        <begin position="50"/>
        <end position="72"/>
    </location>
</feature>
<evidence type="ECO:0000313" key="10">
    <source>
        <dbReference type="Proteomes" id="UP000007383"/>
    </source>
</evidence>
<keyword evidence="10" id="KW-1185">Reference proteome</keyword>
<evidence type="ECO:0000256" key="7">
    <source>
        <dbReference type="PIRSR" id="PIRSR600715-1"/>
    </source>
</evidence>
<proteinExistence type="predicted"/>
<evidence type="ECO:0000256" key="3">
    <source>
        <dbReference type="ARBA" id="ARBA00022679"/>
    </source>
</evidence>
<feature type="transmembrane region" description="Helical" evidence="8">
    <location>
        <begin position="250"/>
        <end position="271"/>
    </location>
</feature>
<dbReference type="GO" id="GO:0046872">
    <property type="term" value="F:metal ion binding"/>
    <property type="evidence" value="ECO:0007669"/>
    <property type="project" value="UniProtKB-KW"/>
</dbReference>
<feature type="binding site" evidence="7">
    <location>
        <position position="162"/>
    </location>
    <ligand>
        <name>Mg(2+)</name>
        <dbReference type="ChEBI" id="CHEBI:18420"/>
    </ligand>
</feature>
<dbReference type="RefSeq" id="WP_014454174.1">
    <property type="nucleotide sequence ID" value="NC_017098.1"/>
</dbReference>
<comment type="cofactor">
    <cofactor evidence="7">
        <name>Mg(2+)</name>
        <dbReference type="ChEBI" id="CHEBI:18420"/>
    </cofactor>
</comment>
<keyword evidence="4 8" id="KW-0812">Transmembrane</keyword>
<evidence type="ECO:0000256" key="4">
    <source>
        <dbReference type="ARBA" id="ARBA00022692"/>
    </source>
</evidence>
<name>H9UF83_SPIAZ</name>
<evidence type="ECO:0000256" key="1">
    <source>
        <dbReference type="ARBA" id="ARBA00004651"/>
    </source>
</evidence>
<feature type="binding site" evidence="7">
    <location>
        <position position="222"/>
    </location>
    <ligand>
        <name>Mg(2+)</name>
        <dbReference type="ChEBI" id="CHEBI:18420"/>
    </ligand>
</feature>
<dbReference type="OrthoDB" id="9783652at2"/>
<feature type="transmembrane region" description="Helical" evidence="8">
    <location>
        <begin position="195"/>
        <end position="211"/>
    </location>
</feature>
<gene>
    <name evidence="9" type="ordered locus">Spiaf_0067</name>
</gene>
<dbReference type="CDD" id="cd06853">
    <property type="entry name" value="GT_WecA_like"/>
    <property type="match status" value="1"/>
</dbReference>
<feature type="transmembrane region" description="Helical" evidence="8">
    <location>
        <begin position="135"/>
        <end position="155"/>
    </location>
</feature>
<protein>
    <submittedName>
        <fullName evidence="9">UDP-N-acetylmuramyl pentapeptide phosphotransferase/UDP-N-acetylglucosamine-1-phosphate transferase</fullName>
    </submittedName>
</protein>
<dbReference type="EMBL" id="CP003282">
    <property type="protein sequence ID" value="AFG36176.1"/>
    <property type="molecule type" value="Genomic_DNA"/>
</dbReference>
<dbReference type="HOGENOM" id="CLU_023982_2_4_12"/>
<feature type="transmembrane region" description="Helical" evidence="8">
    <location>
        <begin position="292"/>
        <end position="323"/>
    </location>
</feature>
<dbReference type="PANTHER" id="PTHR22926:SF3">
    <property type="entry name" value="UNDECAPRENYL-PHOSPHATE ALPHA-N-ACETYLGLUCOSAMINYL 1-PHOSPHATE TRANSFERASE"/>
    <property type="match status" value="1"/>
</dbReference>
<reference evidence="10" key="1">
    <citation type="journal article" date="2013" name="Stand. Genomic Sci.">
        <title>Complete genome sequence of the halophilic bacterium Spirochaeta africana type strain (Z-7692(T)) from the alkaline Lake Magadi in the East African Rift.</title>
        <authorList>
            <person name="Liolos K."/>
            <person name="Abt B."/>
            <person name="Scheuner C."/>
            <person name="Teshima H."/>
            <person name="Held B."/>
            <person name="Lapidus A."/>
            <person name="Nolan M."/>
            <person name="Lucas S."/>
            <person name="Deshpande S."/>
            <person name="Cheng J.F."/>
            <person name="Tapia R."/>
            <person name="Goodwin L.A."/>
            <person name="Pitluck S."/>
            <person name="Pagani I."/>
            <person name="Ivanova N."/>
            <person name="Mavromatis K."/>
            <person name="Mikhailova N."/>
            <person name="Huntemann M."/>
            <person name="Pati A."/>
            <person name="Chen A."/>
            <person name="Palaniappan K."/>
            <person name="Land M."/>
            <person name="Rohde M."/>
            <person name="Tindall B.J."/>
            <person name="Detter J.C."/>
            <person name="Goker M."/>
            <person name="Bristow J."/>
            <person name="Eisen J.A."/>
            <person name="Markowitz V."/>
            <person name="Hugenholtz P."/>
            <person name="Woyke T."/>
            <person name="Klenk H.P."/>
            <person name="Kyrpides N.C."/>
        </authorList>
    </citation>
    <scope>NUCLEOTIDE SEQUENCE</scope>
    <source>
        <strain evidence="10">ATCC 700263 / DSM 8902 / Z-7692</strain>
    </source>
</reference>
<dbReference type="GO" id="GO:0016780">
    <property type="term" value="F:phosphotransferase activity, for other substituted phosphate groups"/>
    <property type="evidence" value="ECO:0007669"/>
    <property type="project" value="InterPro"/>
</dbReference>
<feature type="transmembrane region" description="Helical" evidence="8">
    <location>
        <begin position="111"/>
        <end position="129"/>
    </location>
</feature>
<feature type="transmembrane region" description="Helical" evidence="8">
    <location>
        <begin position="218"/>
        <end position="238"/>
    </location>
</feature>
<dbReference type="GO" id="GO:0044038">
    <property type="term" value="P:cell wall macromolecule biosynthetic process"/>
    <property type="evidence" value="ECO:0007669"/>
    <property type="project" value="TreeGrafter"/>
</dbReference>
<evidence type="ECO:0000256" key="8">
    <source>
        <dbReference type="SAM" id="Phobius"/>
    </source>
</evidence>
<keyword evidence="3 9" id="KW-0808">Transferase</keyword>
<dbReference type="GO" id="GO:0009103">
    <property type="term" value="P:lipopolysaccharide biosynthetic process"/>
    <property type="evidence" value="ECO:0007669"/>
    <property type="project" value="TreeGrafter"/>
</dbReference>
<dbReference type="AlphaFoldDB" id="H9UF83"/>
<sequence length="369" mass="40012">MPTTTIGISLAAAVGALVINILLTPVILFISHKFNWYDAFDSRKVHTAEVPRLGGVGMFLSFVLSLLLLSLLHPEFSFFTFQIGVLLAGFLMIHLLGLIDDFRNIPAIWKLLGQILAGVMMVLGGALISGFEVPFLGIILPFGLLAAPLTVFWLISVSNAINLVDGIDGLAGGISLLLAIAVALVQALIGSRTGVIIAASLAGAIIGFLVYNRPRARIFMGDSGSLFLGFALGGLLFMDHPGEVTKLHMSFFLPGITLLLLPIMDMLASILRRIRQGRPIYSPDREHLHHKLLDFGFSVPQILGLVLSLAALSAAAVVFWTYVRFGTTGIPDWTADLAMIAIWALISGFFLIVHYANRNRKQRERTDTP</sequence>
<dbReference type="STRING" id="889378.Spiaf_0067"/>
<feature type="transmembrane region" description="Helical" evidence="8">
    <location>
        <begin position="167"/>
        <end position="189"/>
    </location>
</feature>
<dbReference type="GO" id="GO:0071555">
    <property type="term" value="P:cell wall organization"/>
    <property type="evidence" value="ECO:0007669"/>
    <property type="project" value="TreeGrafter"/>
</dbReference>
<dbReference type="InterPro" id="IPR000715">
    <property type="entry name" value="Glycosyl_transferase_4"/>
</dbReference>
<dbReference type="Pfam" id="PF00953">
    <property type="entry name" value="Glycos_transf_4"/>
    <property type="match status" value="1"/>
</dbReference>
<keyword evidence="6 8" id="KW-0472">Membrane</keyword>
<dbReference type="eggNOG" id="COG0472">
    <property type="taxonomic scope" value="Bacteria"/>
</dbReference>
<feature type="transmembrane region" description="Helical" evidence="8">
    <location>
        <begin position="335"/>
        <end position="356"/>
    </location>
</feature>
<accession>H9UF83</accession>
<dbReference type="GO" id="GO:0005886">
    <property type="term" value="C:plasma membrane"/>
    <property type="evidence" value="ECO:0007669"/>
    <property type="project" value="UniProtKB-SubCell"/>
</dbReference>
<dbReference type="Proteomes" id="UP000007383">
    <property type="component" value="Chromosome"/>
</dbReference>
<feature type="transmembrane region" description="Helical" evidence="8">
    <location>
        <begin position="6"/>
        <end position="30"/>
    </location>
</feature>
<comment type="subcellular location">
    <subcellularLocation>
        <location evidence="1">Cell membrane</location>
        <topology evidence="1">Multi-pass membrane protein</topology>
    </subcellularLocation>
</comment>
<keyword evidence="2" id="KW-1003">Cell membrane</keyword>
<evidence type="ECO:0000313" key="9">
    <source>
        <dbReference type="EMBL" id="AFG36176.1"/>
    </source>
</evidence>
<keyword evidence="7" id="KW-0479">Metal-binding</keyword>
<dbReference type="PATRIC" id="fig|889378.3.peg.69"/>